<accession>A0A9P6R7B3</accession>
<proteinExistence type="predicted"/>
<feature type="chain" id="PRO_5040307130" description="C-type lectin domain-containing protein" evidence="2">
    <location>
        <begin position="27"/>
        <end position="226"/>
    </location>
</feature>
<evidence type="ECO:0000313" key="3">
    <source>
        <dbReference type="EMBL" id="KAG0314188.1"/>
    </source>
</evidence>
<reference evidence="3" key="1">
    <citation type="journal article" date="2020" name="Fungal Divers.">
        <title>Resolving the Mortierellaceae phylogeny through synthesis of multi-gene phylogenetics and phylogenomics.</title>
        <authorList>
            <person name="Vandepol N."/>
            <person name="Liber J."/>
            <person name="Desiro A."/>
            <person name="Na H."/>
            <person name="Kennedy M."/>
            <person name="Barry K."/>
            <person name="Grigoriev I.V."/>
            <person name="Miller A.N."/>
            <person name="O'Donnell K."/>
            <person name="Stajich J.E."/>
            <person name="Bonito G."/>
        </authorList>
    </citation>
    <scope>NUCLEOTIDE SEQUENCE</scope>
    <source>
        <strain evidence="3">REB-010B</strain>
    </source>
</reference>
<dbReference type="OrthoDB" id="2390509at2759"/>
<evidence type="ECO:0000313" key="4">
    <source>
        <dbReference type="Proteomes" id="UP000738325"/>
    </source>
</evidence>
<feature type="compositionally biased region" description="Low complexity" evidence="1">
    <location>
        <begin position="39"/>
        <end position="50"/>
    </location>
</feature>
<dbReference type="AlphaFoldDB" id="A0A9P6R7B3"/>
<feature type="compositionally biased region" description="Pro residues" evidence="1">
    <location>
        <begin position="52"/>
        <end position="61"/>
    </location>
</feature>
<protein>
    <recommendedName>
        <fullName evidence="5">C-type lectin domain-containing protein</fullName>
    </recommendedName>
</protein>
<keyword evidence="4" id="KW-1185">Reference proteome</keyword>
<dbReference type="EMBL" id="JAAAIP010000637">
    <property type="protein sequence ID" value="KAG0314188.1"/>
    <property type="molecule type" value="Genomic_DNA"/>
</dbReference>
<feature type="region of interest" description="Disordered" evidence="1">
    <location>
        <begin position="38"/>
        <end position="86"/>
    </location>
</feature>
<gene>
    <name evidence="3" type="ORF">BGZ99_008303</name>
</gene>
<keyword evidence="2" id="KW-0732">Signal</keyword>
<evidence type="ECO:0000256" key="1">
    <source>
        <dbReference type="SAM" id="MobiDB-lite"/>
    </source>
</evidence>
<dbReference type="Proteomes" id="UP000738325">
    <property type="component" value="Unassembled WGS sequence"/>
</dbReference>
<name>A0A9P6R7B3_9FUNG</name>
<feature type="signal peptide" evidence="2">
    <location>
        <begin position="1"/>
        <end position="26"/>
    </location>
</feature>
<evidence type="ECO:0000256" key="2">
    <source>
        <dbReference type="SAM" id="SignalP"/>
    </source>
</evidence>
<evidence type="ECO:0008006" key="5">
    <source>
        <dbReference type="Google" id="ProtNLM"/>
    </source>
</evidence>
<organism evidence="3 4">
    <name type="scientific">Dissophora globulifera</name>
    <dbReference type="NCBI Taxonomy" id="979702"/>
    <lineage>
        <taxon>Eukaryota</taxon>
        <taxon>Fungi</taxon>
        <taxon>Fungi incertae sedis</taxon>
        <taxon>Mucoromycota</taxon>
        <taxon>Mortierellomycotina</taxon>
        <taxon>Mortierellomycetes</taxon>
        <taxon>Mortierellales</taxon>
        <taxon>Mortierellaceae</taxon>
        <taxon>Dissophora</taxon>
    </lineage>
</organism>
<sequence>MKTPLAFLAVLSAALLSTTRYGVVQGGNILSHTLFAPRNHPNNQLNNHPHPNNDPLPPPSTVPHLEWNSELGHNPLNQQSRQGGDRAQEFQPYANFAIQDQQLFGTTVGDEPGCRTRDRVYLPDMQSFLIKVPLTYLEAVQACRACRSELVLIDGTNVDHFREAFTSLGLYGDQRFWIKSWFGEQLERQGFCPAVTVNALMGNRLEFHKELVANAYHITIVMTQNP</sequence>
<comment type="caution">
    <text evidence="3">The sequence shown here is derived from an EMBL/GenBank/DDBJ whole genome shotgun (WGS) entry which is preliminary data.</text>
</comment>